<name>A0A505LYD3_ACIBA</name>
<dbReference type="EMBL" id="WWCH01000001">
    <property type="protein sequence ID" value="MYM79024.1"/>
    <property type="molecule type" value="Genomic_DNA"/>
</dbReference>
<protein>
    <submittedName>
        <fullName evidence="1">Uncharacterized protein</fullName>
    </submittedName>
</protein>
<sequence>MNLIDRMLIVRRAVLIALNPNVEGVFFKRLGKDGQVYKNLIWTDREKAADFYKRDMIDLFIEKAKDADNLAHLVNVYIQWVQEDWNKMHPNDKVQFFADKGASHE</sequence>
<dbReference type="Proteomes" id="UP000480763">
    <property type="component" value="Unassembled WGS sequence"/>
</dbReference>
<dbReference type="RefSeq" id="WP_031966290.1">
    <property type="nucleotide sequence ID" value="NZ_CAUYZO010000001.1"/>
</dbReference>
<gene>
    <name evidence="1" type="ORF">GSE42_13930</name>
</gene>
<evidence type="ECO:0000313" key="2">
    <source>
        <dbReference type="Proteomes" id="UP000480763"/>
    </source>
</evidence>
<accession>A0A505LYD3</accession>
<organism evidence="1 2">
    <name type="scientific">Acinetobacter baumannii</name>
    <dbReference type="NCBI Taxonomy" id="470"/>
    <lineage>
        <taxon>Bacteria</taxon>
        <taxon>Pseudomonadati</taxon>
        <taxon>Pseudomonadota</taxon>
        <taxon>Gammaproteobacteria</taxon>
        <taxon>Moraxellales</taxon>
        <taxon>Moraxellaceae</taxon>
        <taxon>Acinetobacter</taxon>
        <taxon>Acinetobacter calcoaceticus/baumannii complex</taxon>
    </lineage>
</organism>
<comment type="caution">
    <text evidence="1">The sequence shown here is derived from an EMBL/GenBank/DDBJ whole genome shotgun (WGS) entry which is preliminary data.</text>
</comment>
<reference evidence="1 2" key="1">
    <citation type="journal article" date="2017" name="Ann. Clin. Microbiol. Antimicrob.">
        <title>New eight genes identified at the clinical multidrug-resistant Acinetobacter baumannii DMS06669 strain in a Vietnam hospital.</title>
        <authorList>
            <person name="Si-Tuan N."/>
            <person name="Ngoc H.M."/>
            <person name="Hang P.T.T."/>
            <person name="Nguyen C."/>
            <person name="Van P.H."/>
            <person name="Huong N.T."/>
        </authorList>
    </citation>
    <scope>NUCLEOTIDE SEQUENCE [LARGE SCALE GENOMIC DNA]</scope>
    <source>
        <strain evidence="1 2">DMS06669</strain>
    </source>
</reference>
<evidence type="ECO:0000313" key="1">
    <source>
        <dbReference type="EMBL" id="MYM79024.1"/>
    </source>
</evidence>
<dbReference type="AlphaFoldDB" id="A0A505LYD3"/>
<proteinExistence type="predicted"/>